<dbReference type="EMBL" id="VTUX01000003">
    <property type="protein sequence ID" value="KAA1192803.1"/>
    <property type="molecule type" value="Genomic_DNA"/>
</dbReference>
<dbReference type="NCBIfam" id="NF008107">
    <property type="entry name" value="PRK10853.1"/>
    <property type="match status" value="1"/>
</dbReference>
<organism evidence="3 4">
    <name type="scientific">Pseudohalioglobus sediminis</name>
    <dbReference type="NCBI Taxonomy" id="2606449"/>
    <lineage>
        <taxon>Bacteria</taxon>
        <taxon>Pseudomonadati</taxon>
        <taxon>Pseudomonadota</taxon>
        <taxon>Gammaproteobacteria</taxon>
        <taxon>Cellvibrionales</taxon>
        <taxon>Halieaceae</taxon>
        <taxon>Pseudohalioglobus</taxon>
    </lineage>
</organism>
<comment type="similarity">
    <text evidence="1 2">Belongs to the ArsC family.</text>
</comment>
<comment type="caution">
    <text evidence="3">The sequence shown here is derived from an EMBL/GenBank/DDBJ whole genome shotgun (WGS) entry which is preliminary data.</text>
</comment>
<dbReference type="InterPro" id="IPR006660">
    <property type="entry name" value="Arsenate_reductase-like"/>
</dbReference>
<sequence>MITLYGIKNCDTVKKARKWLEDREVDYHFHDVRADGLDRDTVSQWLQALGWEAVVNKRSTTWKGLDQSTRDNMDEDAALDAIVANPTLFKRPVLDTGHELHCGFSAANYQTIFNHHTL</sequence>
<protein>
    <submittedName>
        <fullName evidence="3">ArsC family reductase</fullName>
    </submittedName>
</protein>
<dbReference type="AlphaFoldDB" id="A0A5B0X0K3"/>
<dbReference type="CDD" id="cd03035">
    <property type="entry name" value="ArsC_Yffb"/>
    <property type="match status" value="1"/>
</dbReference>
<dbReference type="Pfam" id="PF03960">
    <property type="entry name" value="ArsC"/>
    <property type="match status" value="1"/>
</dbReference>
<dbReference type="PROSITE" id="PS51353">
    <property type="entry name" value="ARSC"/>
    <property type="match status" value="1"/>
</dbReference>
<dbReference type="PANTHER" id="PTHR30041">
    <property type="entry name" value="ARSENATE REDUCTASE"/>
    <property type="match status" value="1"/>
</dbReference>
<gene>
    <name evidence="3" type="ORF">F0M18_09115</name>
</gene>
<evidence type="ECO:0000256" key="1">
    <source>
        <dbReference type="ARBA" id="ARBA00007198"/>
    </source>
</evidence>
<proteinExistence type="inferred from homology"/>
<keyword evidence="4" id="KW-1185">Reference proteome</keyword>
<dbReference type="PANTHER" id="PTHR30041:SF8">
    <property type="entry name" value="PROTEIN YFFB"/>
    <property type="match status" value="1"/>
</dbReference>
<dbReference type="RefSeq" id="WP_149611086.1">
    <property type="nucleotide sequence ID" value="NZ_VTUX01000003.1"/>
</dbReference>
<evidence type="ECO:0000313" key="3">
    <source>
        <dbReference type="EMBL" id="KAA1192803.1"/>
    </source>
</evidence>
<dbReference type="SUPFAM" id="SSF52833">
    <property type="entry name" value="Thioredoxin-like"/>
    <property type="match status" value="1"/>
</dbReference>
<evidence type="ECO:0000256" key="2">
    <source>
        <dbReference type="PROSITE-ProRule" id="PRU01282"/>
    </source>
</evidence>
<dbReference type="Proteomes" id="UP000323708">
    <property type="component" value="Unassembled WGS sequence"/>
</dbReference>
<accession>A0A5B0X0K3</accession>
<dbReference type="NCBIfam" id="TIGR01617">
    <property type="entry name" value="arsC_related"/>
    <property type="match status" value="1"/>
</dbReference>
<reference evidence="3 4" key="1">
    <citation type="submission" date="2019-09" db="EMBL/GenBank/DDBJ databases">
        <authorList>
            <person name="Chen X.-Y."/>
        </authorList>
    </citation>
    <scope>NUCLEOTIDE SEQUENCE [LARGE SCALE GENOMIC DNA]</scope>
    <source>
        <strain evidence="3 4">NY5</strain>
    </source>
</reference>
<dbReference type="InterPro" id="IPR006504">
    <property type="entry name" value="Tscrpt_reg_Spx/MgsR"/>
</dbReference>
<dbReference type="InterPro" id="IPR036249">
    <property type="entry name" value="Thioredoxin-like_sf"/>
</dbReference>
<dbReference type="Gene3D" id="3.40.30.10">
    <property type="entry name" value="Glutaredoxin"/>
    <property type="match status" value="1"/>
</dbReference>
<evidence type="ECO:0000313" key="4">
    <source>
        <dbReference type="Proteomes" id="UP000323708"/>
    </source>
</evidence>
<name>A0A5B0X0K3_9GAMM</name>